<dbReference type="EMBL" id="MZMZ02001485">
    <property type="protein sequence ID" value="RQM29223.1"/>
    <property type="molecule type" value="Genomic_DNA"/>
</dbReference>
<dbReference type="VEuPathDB" id="FungiDB:H257_02522"/>
<dbReference type="Proteomes" id="UP000284702">
    <property type="component" value="Unassembled WGS sequence"/>
</dbReference>
<proteinExistence type="predicted"/>
<comment type="caution">
    <text evidence="2">The sequence shown here is derived from an EMBL/GenBank/DDBJ whole genome shotgun (WGS) entry which is preliminary data.</text>
</comment>
<keyword evidence="3" id="KW-1185">Reference proteome</keyword>
<sequence>MSRQCVRKIKSVPAELRPNTEVDGAGLQSYVAKKRRSLDKFIDGAADADNRASNAKTKPKKIELAAKKG</sequence>
<evidence type="ECO:0000313" key="3">
    <source>
        <dbReference type="Proteomes" id="UP000284702"/>
    </source>
</evidence>
<dbReference type="AlphaFoldDB" id="A0A425DIR2"/>
<organism evidence="2 3">
    <name type="scientific">Aphanomyces astaci</name>
    <name type="common">Crayfish plague agent</name>
    <dbReference type="NCBI Taxonomy" id="112090"/>
    <lineage>
        <taxon>Eukaryota</taxon>
        <taxon>Sar</taxon>
        <taxon>Stramenopiles</taxon>
        <taxon>Oomycota</taxon>
        <taxon>Saprolegniomycetes</taxon>
        <taxon>Saprolegniales</taxon>
        <taxon>Verrucalvaceae</taxon>
        <taxon>Aphanomyces</taxon>
    </lineage>
</organism>
<gene>
    <name evidence="2" type="ORF">B5M09_011720</name>
</gene>
<evidence type="ECO:0000313" key="2">
    <source>
        <dbReference type="EMBL" id="RQM29223.1"/>
    </source>
</evidence>
<name>A0A425DIR2_APHAT</name>
<feature type="region of interest" description="Disordered" evidence="1">
    <location>
        <begin position="50"/>
        <end position="69"/>
    </location>
</feature>
<evidence type="ECO:0000256" key="1">
    <source>
        <dbReference type="SAM" id="MobiDB-lite"/>
    </source>
</evidence>
<accession>A0A425DIR2</accession>
<reference evidence="2" key="1">
    <citation type="submission" date="2018-07" db="EMBL/GenBank/DDBJ databases">
        <title>Annotation of Aphanomyces astaci genome assembly.</title>
        <authorList>
            <person name="Studholme D.J."/>
        </authorList>
    </citation>
    <scope>NUCLEOTIDE SEQUENCE [LARGE SCALE GENOMIC DNA]</scope>
    <source>
        <strain evidence="2">Pc</strain>
    </source>
</reference>
<protein>
    <submittedName>
        <fullName evidence="2">Uncharacterized protein</fullName>
    </submittedName>
</protein>
<feature type="compositionally biased region" description="Basic and acidic residues" evidence="1">
    <location>
        <begin position="60"/>
        <end position="69"/>
    </location>
</feature>